<evidence type="ECO:0000313" key="1">
    <source>
        <dbReference type="EMBL" id="KAH7927665.1"/>
    </source>
</evidence>
<proteinExistence type="predicted"/>
<name>A0ACB8BR62_9AGAM</name>
<organism evidence="1 2">
    <name type="scientific">Leucogyrophana mollusca</name>
    <dbReference type="NCBI Taxonomy" id="85980"/>
    <lineage>
        <taxon>Eukaryota</taxon>
        <taxon>Fungi</taxon>
        <taxon>Dikarya</taxon>
        <taxon>Basidiomycota</taxon>
        <taxon>Agaricomycotina</taxon>
        <taxon>Agaricomycetes</taxon>
        <taxon>Agaricomycetidae</taxon>
        <taxon>Boletales</taxon>
        <taxon>Boletales incertae sedis</taxon>
        <taxon>Leucogyrophana</taxon>
    </lineage>
</organism>
<dbReference type="EMBL" id="MU266363">
    <property type="protein sequence ID" value="KAH7927665.1"/>
    <property type="molecule type" value="Genomic_DNA"/>
</dbReference>
<evidence type="ECO:0000313" key="2">
    <source>
        <dbReference type="Proteomes" id="UP000790709"/>
    </source>
</evidence>
<protein>
    <submittedName>
        <fullName evidence="1">MFS general substrate transporter</fullName>
    </submittedName>
</protein>
<gene>
    <name evidence="1" type="ORF">BV22DRAFT_1103584</name>
</gene>
<sequence>MATSPTGTVIEAPIVTDAHNEETVISAFPTRSKDFGFIVIPRRLRYNPEKPFHFGMLLNVSFGIGSTLVVANLYYCQPLLIQLSQSFGVTYDEVSRIPTLVQAGYGIGLLLISPLGDMVRRRQLIILLVMLSTGLTIGLAITNNLRVFEVVSFFVGMTSVAPQILMPLAADLAPPERRASAISVVLSGFLLGILIARVLAGVVANFTSWRIVYFMSIGVQGLVLIGAYLILPDYPSRNGQLSYFSLFRSMFKFIVTEPLVVQILLINIAASACYTNFWVTLTFLLGGPPYYYSTVVIGLMGLVGMLGVLVVPFMGRLIDRLVPWYATLITTVLLLVFQAVQTVGGGVNIAAVVIACFGLDVCRQTQQVSLSTRMFSPQHLRDSPFSPKCPADHVGSLKSRNRCFHRSFIFTQVFLGQVTGTSVGTKVFVEHGWRSDSVLAMAWFAWQLGILLLRGPHCPRNRWFGYEGGLRFRKGGGPKSAEDVGGDSEKGLATTTISVTNSTPAFDEEKKEEHTMIDRAKESI</sequence>
<accession>A0ACB8BR62</accession>
<comment type="caution">
    <text evidence="1">The sequence shown here is derived from an EMBL/GenBank/DDBJ whole genome shotgun (WGS) entry which is preliminary data.</text>
</comment>
<dbReference type="Proteomes" id="UP000790709">
    <property type="component" value="Unassembled WGS sequence"/>
</dbReference>
<keyword evidence="2" id="KW-1185">Reference proteome</keyword>
<reference evidence="1" key="1">
    <citation type="journal article" date="2021" name="New Phytol.">
        <title>Evolutionary innovations through gain and loss of genes in the ectomycorrhizal Boletales.</title>
        <authorList>
            <person name="Wu G."/>
            <person name="Miyauchi S."/>
            <person name="Morin E."/>
            <person name="Kuo A."/>
            <person name="Drula E."/>
            <person name="Varga T."/>
            <person name="Kohler A."/>
            <person name="Feng B."/>
            <person name="Cao Y."/>
            <person name="Lipzen A."/>
            <person name="Daum C."/>
            <person name="Hundley H."/>
            <person name="Pangilinan J."/>
            <person name="Johnson J."/>
            <person name="Barry K."/>
            <person name="LaButti K."/>
            <person name="Ng V."/>
            <person name="Ahrendt S."/>
            <person name="Min B."/>
            <person name="Choi I.G."/>
            <person name="Park H."/>
            <person name="Plett J.M."/>
            <person name="Magnuson J."/>
            <person name="Spatafora J.W."/>
            <person name="Nagy L.G."/>
            <person name="Henrissat B."/>
            <person name="Grigoriev I.V."/>
            <person name="Yang Z.L."/>
            <person name="Xu J."/>
            <person name="Martin F.M."/>
        </authorList>
    </citation>
    <scope>NUCLEOTIDE SEQUENCE</scope>
    <source>
        <strain evidence="1">KUC20120723A-06</strain>
    </source>
</reference>